<evidence type="ECO:0000313" key="2">
    <source>
        <dbReference type="Proteomes" id="UP001234297"/>
    </source>
</evidence>
<reference evidence="1 2" key="1">
    <citation type="journal article" date="2022" name="Hortic Res">
        <title>A haplotype resolved chromosomal level avocado genome allows analysis of novel avocado genes.</title>
        <authorList>
            <person name="Nath O."/>
            <person name="Fletcher S.J."/>
            <person name="Hayward A."/>
            <person name="Shaw L.M."/>
            <person name="Masouleh A.K."/>
            <person name="Furtado A."/>
            <person name="Henry R.J."/>
            <person name="Mitter N."/>
        </authorList>
    </citation>
    <scope>NUCLEOTIDE SEQUENCE [LARGE SCALE GENOMIC DNA]</scope>
    <source>
        <strain evidence="2">cv. Hass</strain>
    </source>
</reference>
<comment type="caution">
    <text evidence="1">The sequence shown here is derived from an EMBL/GenBank/DDBJ whole genome shotgun (WGS) entry which is preliminary data.</text>
</comment>
<protein>
    <submittedName>
        <fullName evidence="1">Uncharacterized protein</fullName>
    </submittedName>
</protein>
<name>A0ACC2LKM1_PERAE</name>
<dbReference type="Proteomes" id="UP001234297">
    <property type="component" value="Chromosome 8"/>
</dbReference>
<accession>A0ACC2LKM1</accession>
<proteinExistence type="predicted"/>
<dbReference type="EMBL" id="CM056816">
    <property type="protein sequence ID" value="KAJ8633830.1"/>
    <property type="molecule type" value="Genomic_DNA"/>
</dbReference>
<gene>
    <name evidence="1" type="ORF">MRB53_027166</name>
</gene>
<keyword evidence="2" id="KW-1185">Reference proteome</keyword>
<evidence type="ECO:0000313" key="1">
    <source>
        <dbReference type="EMBL" id="KAJ8633830.1"/>
    </source>
</evidence>
<sequence length="562" mass="64270">MYSLTIFSPSPLQNPSLSSKTQTLGFRPQSHLLRCPQRNPKIPISCSISQVHSYGTVDYEKRPILKWSHLYRRISMMENPSLGSATILEQWEEEGRKLTKWDLCRVVKELRKYRRFKPALEIYEWMSSQGERFRLNTSDTAIQLDLISKVHGVSSAEEYFSMIPDALKDKRTHGALLNAYAQATMKEKAEDLMDRMIKGGFAKETLPYNVMMTLYMNLSKYESVILMINTMRESNVPLDIYSYNIWITTCAAMEDTEEMERVVDEMRQDSGINANWTTYSTLASMYIKLGHFEKAENCLKDVELRITGRDREPFNYLISLYSSIGKKEDVFRIWNYYKSSFPSIQNIGYKSILSSLVRLGDIMGAEEIYREWMSCKSGWDPRISNILMGWYIKEGLITKAENFLDQMHEAGLKPNSNTWELLAEGHLKEKQVSKAVSCIKEAALVERELIWRPKPTIVAALLSLCKEQADTASLEVLMEVLRRAGCLEMEEYKTLIRTNVKSGKKKKKTCVTAWGRFKPATEKSPIRNGGIGRNSIGYIGGAGISDQLQCSITPGAKTEFGN</sequence>
<organism evidence="1 2">
    <name type="scientific">Persea americana</name>
    <name type="common">Avocado</name>
    <dbReference type="NCBI Taxonomy" id="3435"/>
    <lineage>
        <taxon>Eukaryota</taxon>
        <taxon>Viridiplantae</taxon>
        <taxon>Streptophyta</taxon>
        <taxon>Embryophyta</taxon>
        <taxon>Tracheophyta</taxon>
        <taxon>Spermatophyta</taxon>
        <taxon>Magnoliopsida</taxon>
        <taxon>Magnoliidae</taxon>
        <taxon>Laurales</taxon>
        <taxon>Lauraceae</taxon>
        <taxon>Persea</taxon>
    </lineage>
</organism>